<organism evidence="10 11">
    <name type="scientific">Gibbsiella dentisursi</name>
    <dbReference type="NCBI Taxonomy" id="796890"/>
    <lineage>
        <taxon>Bacteria</taxon>
        <taxon>Pseudomonadati</taxon>
        <taxon>Pseudomonadota</taxon>
        <taxon>Gammaproteobacteria</taxon>
        <taxon>Enterobacterales</taxon>
        <taxon>Yersiniaceae</taxon>
        <taxon>Gibbsiella</taxon>
    </lineage>
</organism>
<comment type="subcellular location">
    <subcellularLocation>
        <location evidence="1">Cell membrane</location>
        <topology evidence="1">Multi-pass membrane protein</topology>
    </subcellularLocation>
</comment>
<dbReference type="InterPro" id="IPR003593">
    <property type="entry name" value="AAA+_ATPase"/>
</dbReference>
<evidence type="ECO:0000256" key="5">
    <source>
        <dbReference type="ARBA" id="ARBA00022989"/>
    </source>
</evidence>
<evidence type="ECO:0000256" key="4">
    <source>
        <dbReference type="ARBA" id="ARBA00022840"/>
    </source>
</evidence>
<dbReference type="EMBL" id="BAABDG010000003">
    <property type="protein sequence ID" value="GAA3898078.1"/>
    <property type="molecule type" value="Genomic_DNA"/>
</dbReference>
<dbReference type="InterPro" id="IPR036640">
    <property type="entry name" value="ABC1_TM_sf"/>
</dbReference>
<name>A0ABP7LCL2_9GAMM</name>
<keyword evidence="6 7" id="KW-0472">Membrane</keyword>
<dbReference type="PROSITE" id="PS50929">
    <property type="entry name" value="ABC_TM1F"/>
    <property type="match status" value="1"/>
</dbReference>
<feature type="transmembrane region" description="Helical" evidence="7">
    <location>
        <begin position="81"/>
        <end position="99"/>
    </location>
</feature>
<evidence type="ECO:0000313" key="10">
    <source>
        <dbReference type="EMBL" id="GAA3898078.1"/>
    </source>
</evidence>
<dbReference type="NCBIfam" id="TIGR01842">
    <property type="entry name" value="type_I_sec_PrtD"/>
    <property type="match status" value="1"/>
</dbReference>
<dbReference type="InterPro" id="IPR011527">
    <property type="entry name" value="ABC1_TM_dom"/>
</dbReference>
<evidence type="ECO:0000256" key="7">
    <source>
        <dbReference type="SAM" id="Phobius"/>
    </source>
</evidence>
<evidence type="ECO:0000256" key="3">
    <source>
        <dbReference type="ARBA" id="ARBA00022741"/>
    </source>
</evidence>
<gene>
    <name evidence="10" type="ORF">GCM10022405_24230</name>
</gene>
<keyword evidence="11" id="KW-1185">Reference proteome</keyword>
<protein>
    <submittedName>
        <fullName evidence="10">Type I secretion system permease/ATPase</fullName>
    </submittedName>
</protein>
<reference evidence="11" key="1">
    <citation type="journal article" date="2019" name="Int. J. Syst. Evol. Microbiol.">
        <title>The Global Catalogue of Microorganisms (GCM) 10K type strain sequencing project: providing services to taxonomists for standard genome sequencing and annotation.</title>
        <authorList>
            <consortium name="The Broad Institute Genomics Platform"/>
            <consortium name="The Broad Institute Genome Sequencing Center for Infectious Disease"/>
            <person name="Wu L."/>
            <person name="Ma J."/>
        </authorList>
    </citation>
    <scope>NUCLEOTIDE SEQUENCE [LARGE SCALE GENOMIC DNA]</scope>
    <source>
        <strain evidence="11">JCM 17201</strain>
    </source>
</reference>
<evidence type="ECO:0000259" key="8">
    <source>
        <dbReference type="PROSITE" id="PS50893"/>
    </source>
</evidence>
<dbReference type="InterPro" id="IPR027417">
    <property type="entry name" value="P-loop_NTPase"/>
</dbReference>
<feature type="domain" description="ABC transmembrane type-1" evidence="9">
    <location>
        <begin position="1"/>
        <end position="225"/>
    </location>
</feature>
<sequence>MDYVRSMVIIRLGNQFDNAISPILYTAASESNLNSHSPNAGQAISDLTTLRQFVTGPALFAVFDSIWFPLYTGVIFLFNPWLGFFSLTGAFVLFALAIANEKMTRQLLNEASSLALLSNHQANSTLQHAEVIRALGMIENVKARWSRTHQQFLQRQSAASERAALMFTTTKSVRMALQSLMLGLGCWLAIRGDISPGMMIAGSILLGRSLAPVEQLISVARGYRAACMAWERVNHLLTYYPAAEDGISLPAPQGLLTVENLAVFPPGKPQQQILQKISLRVSPGDVLGIMGASASGKSSLARVLCGIWPAGEGEVRLDGAEIFHWQKQSSRPVIGYLPQDTALFTGTIAENIARFGKVDVKQLIAAAEMAGVHDMILHMPEGYNTLIGEHGSTLSGGQKQRIGLARALYGDPALLVLDEPNASLDDSGEKALQQTIRQLRRQKKSVVIISHRPGILPLTTHLLLLDGGKTRCYGPTAQVLQQISRLSSAVKSPIPAVQTCTGGAARAE</sequence>
<dbReference type="PROSITE" id="PS00211">
    <property type="entry name" value="ABC_TRANSPORTER_1"/>
    <property type="match status" value="1"/>
</dbReference>
<proteinExistence type="predicted"/>
<dbReference type="SUPFAM" id="SSF52540">
    <property type="entry name" value="P-loop containing nucleoside triphosphate hydrolases"/>
    <property type="match status" value="1"/>
</dbReference>
<keyword evidence="3" id="KW-0547">Nucleotide-binding</keyword>
<evidence type="ECO:0000259" key="9">
    <source>
        <dbReference type="PROSITE" id="PS50929"/>
    </source>
</evidence>
<comment type="caution">
    <text evidence="10">The sequence shown here is derived from an EMBL/GenBank/DDBJ whole genome shotgun (WGS) entry which is preliminary data.</text>
</comment>
<dbReference type="Gene3D" id="1.20.1560.10">
    <property type="entry name" value="ABC transporter type 1, transmembrane domain"/>
    <property type="match status" value="1"/>
</dbReference>
<dbReference type="InterPro" id="IPR017871">
    <property type="entry name" value="ABC_transporter-like_CS"/>
</dbReference>
<keyword evidence="4" id="KW-0067">ATP-binding</keyword>
<dbReference type="Proteomes" id="UP001499994">
    <property type="component" value="Unassembled WGS sequence"/>
</dbReference>
<dbReference type="SUPFAM" id="SSF90123">
    <property type="entry name" value="ABC transporter transmembrane region"/>
    <property type="match status" value="1"/>
</dbReference>
<dbReference type="Pfam" id="PF00005">
    <property type="entry name" value="ABC_tran"/>
    <property type="match status" value="1"/>
</dbReference>
<evidence type="ECO:0000256" key="1">
    <source>
        <dbReference type="ARBA" id="ARBA00004651"/>
    </source>
</evidence>
<keyword evidence="2 7" id="KW-0812">Transmembrane</keyword>
<dbReference type="InterPro" id="IPR039421">
    <property type="entry name" value="Type_1_exporter"/>
</dbReference>
<accession>A0ABP7LCL2</accession>
<dbReference type="PANTHER" id="PTHR24221">
    <property type="entry name" value="ATP-BINDING CASSETTE SUB-FAMILY B"/>
    <property type="match status" value="1"/>
</dbReference>
<dbReference type="PANTHER" id="PTHR24221:SF248">
    <property type="entry name" value="ABC TRANSPORTER TRANSMEMBRANE REGION"/>
    <property type="match status" value="1"/>
</dbReference>
<dbReference type="InterPro" id="IPR003439">
    <property type="entry name" value="ABC_transporter-like_ATP-bd"/>
</dbReference>
<feature type="domain" description="ABC transporter" evidence="8">
    <location>
        <begin position="256"/>
        <end position="492"/>
    </location>
</feature>
<dbReference type="Pfam" id="PF00664">
    <property type="entry name" value="ABC_membrane"/>
    <property type="match status" value="1"/>
</dbReference>
<dbReference type="SMART" id="SM00382">
    <property type="entry name" value="AAA"/>
    <property type="match status" value="1"/>
</dbReference>
<evidence type="ECO:0000313" key="11">
    <source>
        <dbReference type="Proteomes" id="UP001499994"/>
    </source>
</evidence>
<dbReference type="InterPro" id="IPR010128">
    <property type="entry name" value="ATPase_T1SS_PrtD-like"/>
</dbReference>
<dbReference type="Gene3D" id="3.40.50.300">
    <property type="entry name" value="P-loop containing nucleotide triphosphate hydrolases"/>
    <property type="match status" value="1"/>
</dbReference>
<evidence type="ECO:0000256" key="6">
    <source>
        <dbReference type="ARBA" id="ARBA00023136"/>
    </source>
</evidence>
<keyword evidence="5 7" id="KW-1133">Transmembrane helix</keyword>
<evidence type="ECO:0000256" key="2">
    <source>
        <dbReference type="ARBA" id="ARBA00022692"/>
    </source>
</evidence>
<dbReference type="PROSITE" id="PS50893">
    <property type="entry name" value="ABC_TRANSPORTER_2"/>
    <property type="match status" value="1"/>
</dbReference>